<keyword evidence="2" id="KW-0732">Signal</keyword>
<sequence>MMNNKKILITSLFVFIATSLFAQTTSKQVTVSPFTSITAANGVDLYLSQGTAEKLELKGDADRLKDVQVSQENGVLKIEVKKSAGSLWSGNKESVKAYITFKSLKSLNVSGGTDVYGQNAINLSSLSINASGGSDLKLNINTGELNVSLNGGSDAELSGKAKTFTIVAKGGSDVSAYKLLAETCNATCSGGSDAELYASKTLQIAASGASDVSYKGGASVKTVSSSGSSDISKAD</sequence>
<proteinExistence type="predicted"/>
<evidence type="ECO:0000256" key="2">
    <source>
        <dbReference type="SAM" id="SignalP"/>
    </source>
</evidence>
<feature type="signal peptide" evidence="2">
    <location>
        <begin position="1"/>
        <end position="22"/>
    </location>
</feature>
<dbReference type="EMBL" id="WVHT01000007">
    <property type="protein sequence ID" value="MXV52335.1"/>
    <property type="molecule type" value="Genomic_DNA"/>
</dbReference>
<name>A0A7K1YCP1_9SPHI</name>
<evidence type="ECO:0000313" key="4">
    <source>
        <dbReference type="EMBL" id="MXV52335.1"/>
    </source>
</evidence>
<organism evidence="4 5">
    <name type="scientific">Hufsiella arboris</name>
    <dbReference type="NCBI Taxonomy" id="2695275"/>
    <lineage>
        <taxon>Bacteria</taxon>
        <taxon>Pseudomonadati</taxon>
        <taxon>Bacteroidota</taxon>
        <taxon>Sphingobacteriia</taxon>
        <taxon>Sphingobacteriales</taxon>
        <taxon>Sphingobacteriaceae</taxon>
        <taxon>Hufsiella</taxon>
    </lineage>
</organism>
<keyword evidence="5" id="KW-1185">Reference proteome</keyword>
<dbReference type="Pfam" id="PF10988">
    <property type="entry name" value="DUF2807"/>
    <property type="match status" value="1"/>
</dbReference>
<dbReference type="Proteomes" id="UP000466586">
    <property type="component" value="Unassembled WGS sequence"/>
</dbReference>
<gene>
    <name evidence="4" type="ORF">GS399_15275</name>
</gene>
<feature type="region of interest" description="Disordered" evidence="1">
    <location>
        <begin position="213"/>
        <end position="235"/>
    </location>
</feature>
<evidence type="ECO:0000259" key="3">
    <source>
        <dbReference type="Pfam" id="PF10988"/>
    </source>
</evidence>
<dbReference type="Gene3D" id="2.160.20.120">
    <property type="match status" value="1"/>
</dbReference>
<evidence type="ECO:0000313" key="5">
    <source>
        <dbReference type="Proteomes" id="UP000466586"/>
    </source>
</evidence>
<reference evidence="4 5" key="1">
    <citation type="submission" date="2019-11" db="EMBL/GenBank/DDBJ databases">
        <title>Pedobacter sp. HMF7647 Genome sequencing and assembly.</title>
        <authorList>
            <person name="Kang H."/>
            <person name="Kim H."/>
            <person name="Joh K."/>
        </authorList>
    </citation>
    <scope>NUCLEOTIDE SEQUENCE [LARGE SCALE GENOMIC DNA]</scope>
    <source>
        <strain evidence="4 5">HMF7647</strain>
    </source>
</reference>
<dbReference type="AlphaFoldDB" id="A0A7K1YCP1"/>
<accession>A0A7K1YCP1</accession>
<dbReference type="RefSeq" id="WP_160845508.1">
    <property type="nucleotide sequence ID" value="NZ_WVHT01000007.1"/>
</dbReference>
<evidence type="ECO:0000256" key="1">
    <source>
        <dbReference type="SAM" id="MobiDB-lite"/>
    </source>
</evidence>
<feature type="chain" id="PRO_5029614611" evidence="2">
    <location>
        <begin position="23"/>
        <end position="235"/>
    </location>
</feature>
<comment type="caution">
    <text evidence="4">The sequence shown here is derived from an EMBL/GenBank/DDBJ whole genome shotgun (WGS) entry which is preliminary data.</text>
</comment>
<protein>
    <submittedName>
        <fullName evidence="4">DUF2807 domain-containing protein</fullName>
    </submittedName>
</protein>
<dbReference type="InterPro" id="IPR021255">
    <property type="entry name" value="DUF2807"/>
</dbReference>
<feature type="domain" description="Putative auto-transporter adhesin head GIN" evidence="3">
    <location>
        <begin position="33"/>
        <end position="217"/>
    </location>
</feature>
<feature type="compositionally biased region" description="Low complexity" evidence="1">
    <location>
        <begin position="217"/>
        <end position="235"/>
    </location>
</feature>